<dbReference type="PANTHER" id="PTHR48022:SF81">
    <property type="entry name" value="MAJOR FACILITATOR SUPERFAMILY (MFS) PROFILE DOMAIN-CONTAINING PROTEIN"/>
    <property type="match status" value="1"/>
</dbReference>
<evidence type="ECO:0000256" key="8">
    <source>
        <dbReference type="SAM" id="MobiDB-lite"/>
    </source>
</evidence>
<dbReference type="PROSITE" id="PS00216">
    <property type="entry name" value="SUGAR_TRANSPORT_1"/>
    <property type="match status" value="2"/>
</dbReference>
<evidence type="ECO:0000256" key="2">
    <source>
        <dbReference type="ARBA" id="ARBA00010992"/>
    </source>
</evidence>
<dbReference type="Gene3D" id="1.20.1250.20">
    <property type="entry name" value="MFS general substrate transporter like domains"/>
    <property type="match status" value="1"/>
</dbReference>
<name>A0ABR4F4D8_9PEZI</name>
<feature type="transmembrane region" description="Helical" evidence="9">
    <location>
        <begin position="285"/>
        <end position="301"/>
    </location>
</feature>
<gene>
    <name evidence="11" type="ORF">FJTKL_01816</name>
</gene>
<keyword evidence="12" id="KW-1185">Reference proteome</keyword>
<dbReference type="Proteomes" id="UP001600888">
    <property type="component" value="Unassembled WGS sequence"/>
</dbReference>
<keyword evidence="6 9" id="KW-0472">Membrane</keyword>
<comment type="subcellular location">
    <subcellularLocation>
        <location evidence="1">Membrane</location>
        <topology evidence="1">Multi-pass membrane protein</topology>
    </subcellularLocation>
</comment>
<feature type="domain" description="Major facilitator superfamily (MFS) profile" evidence="10">
    <location>
        <begin position="29"/>
        <end position="480"/>
    </location>
</feature>
<reference evidence="11 12" key="1">
    <citation type="submission" date="2024-03" db="EMBL/GenBank/DDBJ databases">
        <title>A high-quality draft genome sequence of Diaporthe vaccinii, a causative agent of upright dieback and viscid rot disease in cranberry plants.</title>
        <authorList>
            <person name="Sarrasin M."/>
            <person name="Lang B.F."/>
            <person name="Burger G."/>
        </authorList>
    </citation>
    <scope>NUCLEOTIDE SEQUENCE [LARGE SCALE GENOMIC DNA]</scope>
    <source>
        <strain evidence="11 12">IS7</strain>
    </source>
</reference>
<evidence type="ECO:0000256" key="9">
    <source>
        <dbReference type="SAM" id="Phobius"/>
    </source>
</evidence>
<feature type="transmembrane region" description="Helical" evidence="9">
    <location>
        <begin position="72"/>
        <end position="94"/>
    </location>
</feature>
<evidence type="ECO:0000256" key="3">
    <source>
        <dbReference type="ARBA" id="ARBA00022448"/>
    </source>
</evidence>
<dbReference type="InterPro" id="IPR020846">
    <property type="entry name" value="MFS_dom"/>
</dbReference>
<dbReference type="InterPro" id="IPR005828">
    <property type="entry name" value="MFS_sugar_transport-like"/>
</dbReference>
<feature type="transmembrane region" description="Helical" evidence="9">
    <location>
        <begin position="26"/>
        <end position="52"/>
    </location>
</feature>
<evidence type="ECO:0000313" key="11">
    <source>
        <dbReference type="EMBL" id="KAL2289552.1"/>
    </source>
</evidence>
<dbReference type="EMBL" id="JBAWTH010000012">
    <property type="protein sequence ID" value="KAL2289552.1"/>
    <property type="molecule type" value="Genomic_DNA"/>
</dbReference>
<feature type="transmembrane region" description="Helical" evidence="9">
    <location>
        <begin position="321"/>
        <end position="349"/>
    </location>
</feature>
<dbReference type="PANTHER" id="PTHR48022">
    <property type="entry name" value="PLASTIDIC GLUCOSE TRANSPORTER 4"/>
    <property type="match status" value="1"/>
</dbReference>
<dbReference type="PROSITE" id="PS00217">
    <property type="entry name" value="SUGAR_TRANSPORT_2"/>
    <property type="match status" value="1"/>
</dbReference>
<dbReference type="InterPro" id="IPR050360">
    <property type="entry name" value="MFS_Sugar_Transporters"/>
</dbReference>
<keyword evidence="4 9" id="KW-0812">Transmembrane</keyword>
<dbReference type="NCBIfam" id="TIGR00879">
    <property type="entry name" value="SP"/>
    <property type="match status" value="1"/>
</dbReference>
<dbReference type="SUPFAM" id="SSF103473">
    <property type="entry name" value="MFS general substrate transporter"/>
    <property type="match status" value="1"/>
</dbReference>
<dbReference type="InterPro" id="IPR036259">
    <property type="entry name" value="MFS_trans_sf"/>
</dbReference>
<comment type="similarity">
    <text evidence="2 7">Belongs to the major facilitator superfamily. Sugar transporter (TC 2.A.1.1) family.</text>
</comment>
<feature type="transmembrane region" description="Helical" evidence="9">
    <location>
        <begin position="356"/>
        <end position="378"/>
    </location>
</feature>
<feature type="transmembrane region" description="Helical" evidence="9">
    <location>
        <begin position="132"/>
        <end position="153"/>
    </location>
</feature>
<dbReference type="PRINTS" id="PR00171">
    <property type="entry name" value="SUGRTRNSPORT"/>
</dbReference>
<dbReference type="PROSITE" id="PS50850">
    <property type="entry name" value="MFS"/>
    <property type="match status" value="1"/>
</dbReference>
<feature type="transmembrane region" description="Helical" evidence="9">
    <location>
        <begin position="165"/>
        <end position="188"/>
    </location>
</feature>
<evidence type="ECO:0000256" key="4">
    <source>
        <dbReference type="ARBA" id="ARBA00022692"/>
    </source>
</evidence>
<sequence length="546" mass="59913">MSSVHSASGPPRKSTIWEDIKAYRKAYWLTAVASFGGMLFGWDTGLIGGVLTMDAFQHSFNLDSKSSDFANLQGNIVSVLQGGCFFGAAASFWLSDKIGRKWSLVSADLIFIVGSIIQTCSGLGTTNLTQLYIGRFIGGFGVGLISAVVPTYIGENANREIRGRCIGCMQLFNVTGIMLSYFVNYGISNHIKSPTDAAKWRIPFALQIVPGALLLLILFENESPRWLVEKFRIDDARKALSRVRARPADDPVIRDELQEIIADFEGKEKLSLSQQLRLAFSSKQMLYQSSLAVILMFWQQWTGTNSINYYSPQIFKSVGLASSSAGLFATGIYGVVKVVFTALGLMFGVEQAGRKWSLICGAAGQAFAMFYIGINQAVHPNDSTLSGNNIFAIICVYLFVVFYSFGWGPIPFVLSSECSPNHVRSLIMAASLMTQWLFNFVIAKLTPIMLDRITYGTFLLFGACCILMLFYAVFFVPETKGVPLESVSLLFKDNIVAGATKDTIPRFSRARQLQAHHLTAGERTGGPGGKDVDDEEERDGQAVHVA</sequence>
<proteinExistence type="inferred from homology"/>
<dbReference type="InterPro" id="IPR003663">
    <property type="entry name" value="Sugar/inositol_transpt"/>
</dbReference>
<feature type="region of interest" description="Disordered" evidence="8">
    <location>
        <begin position="518"/>
        <end position="546"/>
    </location>
</feature>
<keyword evidence="5 9" id="KW-1133">Transmembrane helix</keyword>
<evidence type="ECO:0000256" key="5">
    <source>
        <dbReference type="ARBA" id="ARBA00022989"/>
    </source>
</evidence>
<protein>
    <recommendedName>
        <fullName evidence="10">Major facilitator superfamily (MFS) profile domain-containing protein</fullName>
    </recommendedName>
</protein>
<evidence type="ECO:0000313" key="12">
    <source>
        <dbReference type="Proteomes" id="UP001600888"/>
    </source>
</evidence>
<feature type="transmembrane region" description="Helical" evidence="9">
    <location>
        <begin position="426"/>
        <end position="443"/>
    </location>
</feature>
<keyword evidence="3 7" id="KW-0813">Transport</keyword>
<dbReference type="InterPro" id="IPR005829">
    <property type="entry name" value="Sugar_transporter_CS"/>
</dbReference>
<dbReference type="Pfam" id="PF00083">
    <property type="entry name" value="Sugar_tr"/>
    <property type="match status" value="1"/>
</dbReference>
<evidence type="ECO:0000256" key="1">
    <source>
        <dbReference type="ARBA" id="ARBA00004141"/>
    </source>
</evidence>
<accession>A0ABR4F4D8</accession>
<evidence type="ECO:0000256" key="7">
    <source>
        <dbReference type="RuleBase" id="RU003346"/>
    </source>
</evidence>
<feature type="transmembrane region" description="Helical" evidence="9">
    <location>
        <begin position="390"/>
        <end position="414"/>
    </location>
</feature>
<feature type="transmembrane region" description="Helical" evidence="9">
    <location>
        <begin position="455"/>
        <end position="476"/>
    </location>
</feature>
<evidence type="ECO:0000259" key="10">
    <source>
        <dbReference type="PROSITE" id="PS50850"/>
    </source>
</evidence>
<feature type="transmembrane region" description="Helical" evidence="9">
    <location>
        <begin position="106"/>
        <end position="126"/>
    </location>
</feature>
<feature type="transmembrane region" description="Helical" evidence="9">
    <location>
        <begin position="200"/>
        <end position="219"/>
    </location>
</feature>
<comment type="caution">
    <text evidence="11">The sequence shown here is derived from an EMBL/GenBank/DDBJ whole genome shotgun (WGS) entry which is preliminary data.</text>
</comment>
<organism evidence="11 12">
    <name type="scientific">Diaporthe vaccinii</name>
    <dbReference type="NCBI Taxonomy" id="105482"/>
    <lineage>
        <taxon>Eukaryota</taxon>
        <taxon>Fungi</taxon>
        <taxon>Dikarya</taxon>
        <taxon>Ascomycota</taxon>
        <taxon>Pezizomycotina</taxon>
        <taxon>Sordariomycetes</taxon>
        <taxon>Sordariomycetidae</taxon>
        <taxon>Diaporthales</taxon>
        <taxon>Diaporthaceae</taxon>
        <taxon>Diaporthe</taxon>
        <taxon>Diaporthe eres species complex</taxon>
    </lineage>
</organism>
<evidence type="ECO:0000256" key="6">
    <source>
        <dbReference type="ARBA" id="ARBA00023136"/>
    </source>
</evidence>